<dbReference type="EMBL" id="GIFC01004138">
    <property type="protein sequence ID" value="MXU86221.1"/>
    <property type="molecule type" value="Transcribed_RNA"/>
</dbReference>
<dbReference type="AlphaFoldDB" id="A0A6B0U762"/>
<organism evidence="1">
    <name type="scientific">Ixodes ricinus</name>
    <name type="common">Common tick</name>
    <name type="synonym">Acarus ricinus</name>
    <dbReference type="NCBI Taxonomy" id="34613"/>
    <lineage>
        <taxon>Eukaryota</taxon>
        <taxon>Metazoa</taxon>
        <taxon>Ecdysozoa</taxon>
        <taxon>Arthropoda</taxon>
        <taxon>Chelicerata</taxon>
        <taxon>Arachnida</taxon>
        <taxon>Acari</taxon>
        <taxon>Parasitiformes</taxon>
        <taxon>Ixodida</taxon>
        <taxon>Ixodoidea</taxon>
        <taxon>Ixodidae</taxon>
        <taxon>Ixodinae</taxon>
        <taxon>Ixodes</taxon>
    </lineage>
</organism>
<reference evidence="1" key="1">
    <citation type="submission" date="2019-12" db="EMBL/GenBank/DDBJ databases">
        <title>An insight into the sialome of adult female Ixodes ricinus ticks feeding for 6 days.</title>
        <authorList>
            <person name="Perner J."/>
            <person name="Ribeiro J.M.C."/>
        </authorList>
    </citation>
    <scope>NUCLEOTIDE SEQUENCE</scope>
    <source>
        <strain evidence="1">Semi-engorged</strain>
        <tissue evidence="1">Salivary glands</tissue>
    </source>
</reference>
<name>A0A6B0U762_IXORI</name>
<sequence>MAMRFKHLVAFSATASIVAHQIFADLGTVVTKGGTLVNVFTSLGIVLLDLVAAGACADVTIGVAQRGTVVLAVSARRRVTRAFMAAPLIR</sequence>
<protein>
    <submittedName>
        <fullName evidence="1">Putative secreted protein</fullName>
    </submittedName>
</protein>
<evidence type="ECO:0000313" key="1">
    <source>
        <dbReference type="EMBL" id="MXU86221.1"/>
    </source>
</evidence>
<accession>A0A6B0U762</accession>
<proteinExistence type="predicted"/>